<dbReference type="InterPro" id="IPR011989">
    <property type="entry name" value="ARM-like"/>
</dbReference>
<dbReference type="GO" id="GO:0000159">
    <property type="term" value="C:protein phosphatase type 2A complex"/>
    <property type="evidence" value="ECO:0007669"/>
    <property type="project" value="InterPro"/>
</dbReference>
<name>A0A834W6H7_9FABA</name>
<dbReference type="Gene3D" id="1.25.10.10">
    <property type="entry name" value="Leucine-rich Repeat Variant"/>
    <property type="match status" value="1"/>
</dbReference>
<dbReference type="SUPFAM" id="SSF48371">
    <property type="entry name" value="ARM repeat"/>
    <property type="match status" value="1"/>
</dbReference>
<sequence length="160" mass="18348">MVFLPTNTVQGYVVCNLHHHLTLELAIGTVSNTGMVSTRGIVLDVLASISILVAERTLYLWNNEHIVNLIAQNRDVILPLIFKALEKNMRDHWNPAVHGLTANVRKMFLEMDAELFEDCQRKYLEKEARARELEEQRELTWKKLEAVAAQAVRDNMVLVN</sequence>
<dbReference type="GO" id="GO:0007165">
    <property type="term" value="P:signal transduction"/>
    <property type="evidence" value="ECO:0007669"/>
    <property type="project" value="InterPro"/>
</dbReference>
<comment type="caution">
    <text evidence="1">The sequence shown here is derived from an EMBL/GenBank/DDBJ whole genome shotgun (WGS) entry which is preliminary data.</text>
</comment>
<accession>A0A834W6H7</accession>
<evidence type="ECO:0000313" key="2">
    <source>
        <dbReference type="Proteomes" id="UP000634136"/>
    </source>
</evidence>
<evidence type="ECO:0000313" key="1">
    <source>
        <dbReference type="EMBL" id="KAF7811685.1"/>
    </source>
</evidence>
<dbReference type="PANTHER" id="PTHR10257:SF3">
    <property type="entry name" value="SERINE_THREONINE-PROTEIN PHOSPHATASE 2A 56 KDA REGULATORY SUBUNIT GAMMA ISOFORM"/>
    <property type="match status" value="1"/>
</dbReference>
<proteinExistence type="predicted"/>
<protein>
    <submittedName>
        <fullName evidence="1">Serine/threonine protein phosphatase 2A 57 kDa regulatory subunit B' beta isoform-like</fullName>
    </submittedName>
</protein>
<dbReference type="GO" id="GO:0019888">
    <property type="term" value="F:protein phosphatase regulator activity"/>
    <property type="evidence" value="ECO:0007669"/>
    <property type="project" value="InterPro"/>
</dbReference>
<dbReference type="InterPro" id="IPR002554">
    <property type="entry name" value="PP2A_B56"/>
</dbReference>
<dbReference type="OrthoDB" id="10264446at2759"/>
<gene>
    <name evidence="1" type="ORF">G2W53_032661</name>
</gene>
<dbReference type="AlphaFoldDB" id="A0A834W6H7"/>
<dbReference type="PANTHER" id="PTHR10257">
    <property type="entry name" value="SERINE/THREONINE PROTEIN PHOSPHATASE 2A PP2A REGULATORY SUBUNIT B"/>
    <property type="match status" value="1"/>
</dbReference>
<reference evidence="1" key="1">
    <citation type="submission" date="2020-09" db="EMBL/GenBank/DDBJ databases">
        <title>Genome-Enabled Discovery of Anthraquinone Biosynthesis in Senna tora.</title>
        <authorList>
            <person name="Kang S.-H."/>
            <person name="Pandey R.P."/>
            <person name="Lee C.-M."/>
            <person name="Sim J.-S."/>
            <person name="Jeong J.-T."/>
            <person name="Choi B.-S."/>
            <person name="Jung M."/>
            <person name="Ginzburg D."/>
            <person name="Zhao K."/>
            <person name="Won S.Y."/>
            <person name="Oh T.-J."/>
            <person name="Yu Y."/>
            <person name="Kim N.-H."/>
            <person name="Lee O.R."/>
            <person name="Lee T.-H."/>
            <person name="Bashyal P."/>
            <person name="Kim T.-S."/>
            <person name="Lee W.-H."/>
            <person name="Kawkins C."/>
            <person name="Kim C.-K."/>
            <person name="Kim J.S."/>
            <person name="Ahn B.O."/>
            <person name="Rhee S.Y."/>
            <person name="Sohng J.K."/>
        </authorList>
    </citation>
    <scope>NUCLEOTIDE SEQUENCE</scope>
    <source>
        <tissue evidence="1">Leaf</tissue>
    </source>
</reference>
<dbReference type="Proteomes" id="UP000634136">
    <property type="component" value="Unassembled WGS sequence"/>
</dbReference>
<dbReference type="InterPro" id="IPR016024">
    <property type="entry name" value="ARM-type_fold"/>
</dbReference>
<keyword evidence="2" id="KW-1185">Reference proteome</keyword>
<organism evidence="1 2">
    <name type="scientific">Senna tora</name>
    <dbReference type="NCBI Taxonomy" id="362788"/>
    <lineage>
        <taxon>Eukaryota</taxon>
        <taxon>Viridiplantae</taxon>
        <taxon>Streptophyta</taxon>
        <taxon>Embryophyta</taxon>
        <taxon>Tracheophyta</taxon>
        <taxon>Spermatophyta</taxon>
        <taxon>Magnoliopsida</taxon>
        <taxon>eudicotyledons</taxon>
        <taxon>Gunneridae</taxon>
        <taxon>Pentapetalae</taxon>
        <taxon>rosids</taxon>
        <taxon>fabids</taxon>
        <taxon>Fabales</taxon>
        <taxon>Fabaceae</taxon>
        <taxon>Caesalpinioideae</taxon>
        <taxon>Cassia clade</taxon>
        <taxon>Senna</taxon>
    </lineage>
</organism>
<dbReference type="Pfam" id="PF01603">
    <property type="entry name" value="B56"/>
    <property type="match status" value="1"/>
</dbReference>
<dbReference type="EMBL" id="JAAIUW010000010">
    <property type="protein sequence ID" value="KAF7811685.1"/>
    <property type="molecule type" value="Genomic_DNA"/>
</dbReference>